<evidence type="ECO:0000259" key="8">
    <source>
        <dbReference type="Pfam" id="PF02397"/>
    </source>
</evidence>
<evidence type="ECO:0000313" key="10">
    <source>
        <dbReference type="Proteomes" id="UP000295163"/>
    </source>
</evidence>
<dbReference type="AlphaFoldDB" id="A0A4V3B1P7"/>
<dbReference type="InterPro" id="IPR003362">
    <property type="entry name" value="Bact_transf"/>
</dbReference>
<protein>
    <submittedName>
        <fullName evidence="9">Sugar transferase</fullName>
    </submittedName>
</protein>
<proteinExistence type="inferred from homology"/>
<dbReference type="Pfam" id="PF02397">
    <property type="entry name" value="Bac_transf"/>
    <property type="match status" value="1"/>
</dbReference>
<comment type="subcellular location">
    <subcellularLocation>
        <location evidence="1">Membrane</location>
        <topology evidence="1">Multi-pass membrane protein</topology>
    </subcellularLocation>
</comment>
<evidence type="ECO:0000256" key="6">
    <source>
        <dbReference type="ARBA" id="ARBA00023136"/>
    </source>
</evidence>
<dbReference type="PANTHER" id="PTHR30576:SF10">
    <property type="entry name" value="SLL5057 PROTEIN"/>
    <property type="match status" value="1"/>
</dbReference>
<dbReference type="GO" id="GO:0016020">
    <property type="term" value="C:membrane"/>
    <property type="evidence" value="ECO:0007669"/>
    <property type="project" value="UniProtKB-SubCell"/>
</dbReference>
<dbReference type="PANTHER" id="PTHR30576">
    <property type="entry name" value="COLANIC BIOSYNTHESIS UDP-GLUCOSE LIPID CARRIER TRANSFERASE"/>
    <property type="match status" value="1"/>
</dbReference>
<keyword evidence="5 7" id="KW-1133">Transmembrane helix</keyword>
<comment type="similarity">
    <text evidence="2">Belongs to the bacterial sugar transferase family.</text>
</comment>
<dbReference type="Proteomes" id="UP000295163">
    <property type="component" value="Unassembled WGS sequence"/>
</dbReference>
<organism evidence="9 10">
    <name type="scientific">Kocuria rosea</name>
    <name type="common">Deinococcus erythromyxa</name>
    <name type="synonym">Micrococcus rubens</name>
    <dbReference type="NCBI Taxonomy" id="1275"/>
    <lineage>
        <taxon>Bacteria</taxon>
        <taxon>Bacillati</taxon>
        <taxon>Actinomycetota</taxon>
        <taxon>Actinomycetes</taxon>
        <taxon>Micrococcales</taxon>
        <taxon>Micrococcaceae</taxon>
        <taxon>Kocuria</taxon>
    </lineage>
</organism>
<feature type="transmembrane region" description="Helical" evidence="7">
    <location>
        <begin position="38"/>
        <end position="62"/>
    </location>
</feature>
<dbReference type="GO" id="GO:0016780">
    <property type="term" value="F:phosphotransferase activity, for other substituted phosphate groups"/>
    <property type="evidence" value="ECO:0007669"/>
    <property type="project" value="TreeGrafter"/>
</dbReference>
<gene>
    <name evidence="9" type="ORF">E2R59_17825</name>
</gene>
<keyword evidence="3 9" id="KW-0808">Transferase</keyword>
<accession>A0A4V3B1P7</accession>
<evidence type="ECO:0000313" key="9">
    <source>
        <dbReference type="EMBL" id="TDL37458.1"/>
    </source>
</evidence>
<comment type="caution">
    <text evidence="9">The sequence shown here is derived from an EMBL/GenBank/DDBJ whole genome shotgun (WGS) entry which is preliminary data.</text>
</comment>
<reference evidence="9 10" key="1">
    <citation type="submission" date="2019-03" db="EMBL/GenBank/DDBJ databases">
        <title>Genome Sequencing and Assembly of Various Microbes Isolated from Partially Reclaimed Soil and Acid Mine Drainage (AMD) Site.</title>
        <authorList>
            <person name="Steinbock B."/>
            <person name="Bechtold R."/>
            <person name="Sevigny J.L."/>
            <person name="Thomas D."/>
            <person name="Cuthill L.R."/>
            <person name="Aveiro Johannsen E.J."/>
            <person name="Thomas K."/>
            <person name="Ghosh A."/>
        </authorList>
    </citation>
    <scope>NUCLEOTIDE SEQUENCE [LARGE SCALE GENOMIC DNA]</scope>
    <source>
        <strain evidence="9 10">S-A3</strain>
    </source>
</reference>
<feature type="transmembrane region" description="Helical" evidence="7">
    <location>
        <begin position="136"/>
        <end position="155"/>
    </location>
</feature>
<sequence>MRAPRRTRRSVPQGGRTTDVLKTTNIIRSATWRDSYVLTLRVTDAAMLAITVGAAQLLRFGFDRKTLPLDGFGLPYWFVGVLLGLFWWTWLELRGTRDVRLVGQGIEESKELVNATLVLFGALAIISYAFDIPTARGYVVIALPLGVSLLLLGRGQIRKRLIERRHAGVAMSRTMVVGGRSSVAATVQCLRRHPEAGLDPVAVYAQPSSRQSPGAPSDLDQIPNLLSAHREPTADDILESCHDHQIEVLVLCASAPLSPEDIRHLSWYLADERIRLILDTGLTDIAGPRIHTQHLAGLPLIHVSTPRMTWSLRLCKRAMDIVGAVAALTALAPVMLALALIVKLHDGGPVLFAHERIGRDGEQFKVLKFRTMRTDAEALHQQLLAEAGGSAVFFKLRNDPRVTRPGVWMRKYSLDELPQFMNVLRGDMSLVGPRPQVQAEVDEYERHMHRRLRVKPGITGLWQVSGRSNLRGEQATRLDLYYVENWSPVQDLVILLRTIKVVVFPDGAY</sequence>
<dbReference type="EMBL" id="SMZT01000013">
    <property type="protein sequence ID" value="TDL37458.1"/>
    <property type="molecule type" value="Genomic_DNA"/>
</dbReference>
<evidence type="ECO:0000256" key="4">
    <source>
        <dbReference type="ARBA" id="ARBA00022692"/>
    </source>
</evidence>
<keyword evidence="4 7" id="KW-0812">Transmembrane</keyword>
<feature type="domain" description="Bacterial sugar transferase" evidence="8">
    <location>
        <begin position="316"/>
        <end position="503"/>
    </location>
</feature>
<name>A0A4V3B1P7_KOCRO</name>
<feature type="transmembrane region" description="Helical" evidence="7">
    <location>
        <begin position="74"/>
        <end position="91"/>
    </location>
</feature>
<evidence type="ECO:0000256" key="5">
    <source>
        <dbReference type="ARBA" id="ARBA00022989"/>
    </source>
</evidence>
<evidence type="ECO:0000256" key="7">
    <source>
        <dbReference type="SAM" id="Phobius"/>
    </source>
</evidence>
<evidence type="ECO:0000256" key="2">
    <source>
        <dbReference type="ARBA" id="ARBA00006464"/>
    </source>
</evidence>
<keyword evidence="6 7" id="KW-0472">Membrane</keyword>
<feature type="transmembrane region" description="Helical" evidence="7">
    <location>
        <begin position="112"/>
        <end position="130"/>
    </location>
</feature>
<dbReference type="InterPro" id="IPR017475">
    <property type="entry name" value="EPS_sugar_tfrase"/>
</dbReference>
<feature type="transmembrane region" description="Helical" evidence="7">
    <location>
        <begin position="321"/>
        <end position="342"/>
    </location>
</feature>
<evidence type="ECO:0000256" key="1">
    <source>
        <dbReference type="ARBA" id="ARBA00004141"/>
    </source>
</evidence>
<evidence type="ECO:0000256" key="3">
    <source>
        <dbReference type="ARBA" id="ARBA00022679"/>
    </source>
</evidence>
<dbReference type="NCBIfam" id="TIGR03025">
    <property type="entry name" value="EPS_sugtrans"/>
    <property type="match status" value="1"/>
</dbReference>